<keyword evidence="1" id="KW-0812">Transmembrane</keyword>
<keyword evidence="3" id="KW-1185">Reference proteome</keyword>
<evidence type="ECO:0000256" key="1">
    <source>
        <dbReference type="SAM" id="Phobius"/>
    </source>
</evidence>
<dbReference type="InterPro" id="IPR047961">
    <property type="entry name" value="Transp_suffix-like"/>
</dbReference>
<evidence type="ECO:0008006" key="4">
    <source>
        <dbReference type="Google" id="ProtNLM"/>
    </source>
</evidence>
<name>A0A0W0VQQ1_9GAMM</name>
<dbReference type="AlphaFoldDB" id="A0A0W0VQQ1"/>
<dbReference type="EMBL" id="LNYK01000010">
    <property type="protein sequence ID" value="KTD22362.1"/>
    <property type="molecule type" value="Genomic_DNA"/>
</dbReference>
<dbReference type="STRING" id="45068.Llon_0580"/>
<evidence type="ECO:0000313" key="3">
    <source>
        <dbReference type="Proteomes" id="UP000054997"/>
    </source>
</evidence>
<proteinExistence type="predicted"/>
<dbReference type="OrthoDB" id="278817at2"/>
<protein>
    <recommendedName>
        <fullName evidence="4">Transmembrane protein</fullName>
    </recommendedName>
</protein>
<feature type="transmembrane region" description="Helical" evidence="1">
    <location>
        <begin position="39"/>
        <end position="64"/>
    </location>
</feature>
<dbReference type="PATRIC" id="fig|45068.5.peg.626"/>
<feature type="transmembrane region" description="Helical" evidence="1">
    <location>
        <begin position="95"/>
        <end position="113"/>
    </location>
</feature>
<dbReference type="NCBIfam" id="NF033684">
    <property type="entry name" value="suffix_2_RND"/>
    <property type="match status" value="1"/>
</dbReference>
<comment type="caution">
    <text evidence="2">The sequence shown here is derived from an EMBL/GenBank/DDBJ whole genome shotgun (WGS) entry which is preliminary data.</text>
</comment>
<evidence type="ECO:0000313" key="2">
    <source>
        <dbReference type="EMBL" id="KTD22362.1"/>
    </source>
</evidence>
<keyword evidence="1" id="KW-1133">Transmembrane helix</keyword>
<reference evidence="2 3" key="1">
    <citation type="submission" date="2015-11" db="EMBL/GenBank/DDBJ databases">
        <title>Genomic analysis of 38 Legionella species identifies large and diverse effector repertoires.</title>
        <authorList>
            <person name="Burstein D."/>
            <person name="Amaro F."/>
            <person name="Zusman T."/>
            <person name="Lifshitz Z."/>
            <person name="Cohen O."/>
            <person name="Gilbert J.A."/>
            <person name="Pupko T."/>
            <person name="Shuman H.A."/>
            <person name="Segal G."/>
        </authorList>
    </citation>
    <scope>NUCLEOTIDE SEQUENCE [LARGE SCALE GENOMIC DNA]</scope>
    <source>
        <strain evidence="2 3">ATCC 49505</strain>
    </source>
</reference>
<accession>A0A0W0VQQ1</accession>
<organism evidence="2 3">
    <name type="scientific">Legionella londiniensis</name>
    <dbReference type="NCBI Taxonomy" id="45068"/>
    <lineage>
        <taxon>Bacteria</taxon>
        <taxon>Pseudomonadati</taxon>
        <taxon>Pseudomonadota</taxon>
        <taxon>Gammaproteobacteria</taxon>
        <taxon>Legionellales</taxon>
        <taxon>Legionellaceae</taxon>
        <taxon>Legionella</taxon>
    </lineage>
</organism>
<keyword evidence="1" id="KW-0472">Membrane</keyword>
<sequence length="161" mass="18298">MTKQKTTIRYKTGIFLIVLGCILPLGTFLVPMFHLSASYSATLIGFFLVGGPELFLILGAALAGKEAITAIKQKIKDWFRVKRPVKPVGKVQYKVGLWLFFGSIVISWLATYFAPRLILILGNRAYLLTHFILDLITITGFFVLGESFWEKFKKLFIWECQ</sequence>
<dbReference type="Proteomes" id="UP000054997">
    <property type="component" value="Unassembled WGS sequence"/>
</dbReference>
<gene>
    <name evidence="2" type="ORF">Llon_0580</name>
</gene>
<feature type="transmembrane region" description="Helical" evidence="1">
    <location>
        <begin position="125"/>
        <end position="144"/>
    </location>
</feature>
<feature type="transmembrane region" description="Helical" evidence="1">
    <location>
        <begin position="12"/>
        <end position="33"/>
    </location>
</feature>
<dbReference type="RefSeq" id="WP_058528598.1">
    <property type="nucleotide sequence ID" value="NZ_CAAAHZ010000007.1"/>
</dbReference>